<name>A0ABZ0L1X3_9BACL</name>
<dbReference type="InterPro" id="IPR036513">
    <property type="entry name" value="STAS_dom_sf"/>
</dbReference>
<reference evidence="1 2" key="1">
    <citation type="submission" date="2023-06" db="EMBL/GenBank/DDBJ databases">
        <title>Sporosarcina sp. nov., isolated from Korean tranditional fermented seafood 'Jeotgal'.</title>
        <authorList>
            <person name="Yang A.I."/>
            <person name="Shin N.-R."/>
        </authorList>
    </citation>
    <scope>NUCLEOTIDE SEQUENCE [LARGE SCALE GENOMIC DNA]</scope>
    <source>
        <strain evidence="1 2">T2O-4</strain>
    </source>
</reference>
<dbReference type="Gene3D" id="3.30.750.24">
    <property type="entry name" value="STAS domain"/>
    <property type="match status" value="1"/>
</dbReference>
<sequence>MDQLNEIKELKNRIAVLEMEIKKTSVPIISSIVDDTILVPIVGYTGTERFELIRNQVLEYIGSHSNITAVIFDFTGSDLNGNNEHDYNTIAFDLKVLNDTLKLMDVRPISVGFNPNIVRRVIASGTHIEFESYINFRMALKVLLKENGDSTHD</sequence>
<gene>
    <name evidence="1" type="ORF">QWT69_11060</name>
</gene>
<evidence type="ECO:0000313" key="1">
    <source>
        <dbReference type="EMBL" id="WOV86453.1"/>
    </source>
</evidence>
<evidence type="ECO:0000313" key="2">
    <source>
        <dbReference type="Proteomes" id="UP001303902"/>
    </source>
</evidence>
<proteinExistence type="predicted"/>
<dbReference type="Proteomes" id="UP001303902">
    <property type="component" value="Chromosome"/>
</dbReference>
<organism evidence="1 2">
    <name type="scientific">Sporosarcina oncorhynchi</name>
    <dbReference type="NCBI Taxonomy" id="3056444"/>
    <lineage>
        <taxon>Bacteria</taxon>
        <taxon>Bacillati</taxon>
        <taxon>Bacillota</taxon>
        <taxon>Bacilli</taxon>
        <taxon>Bacillales</taxon>
        <taxon>Caryophanaceae</taxon>
        <taxon>Sporosarcina</taxon>
    </lineage>
</organism>
<protein>
    <submittedName>
        <fullName evidence="1">STAS domain-containing protein</fullName>
    </submittedName>
</protein>
<keyword evidence="2" id="KW-1185">Reference proteome</keyword>
<accession>A0ABZ0L1X3</accession>
<dbReference type="EMBL" id="CP129118">
    <property type="protein sequence ID" value="WOV86453.1"/>
    <property type="molecule type" value="Genomic_DNA"/>
</dbReference>
<dbReference type="RefSeq" id="WP_317965648.1">
    <property type="nucleotide sequence ID" value="NZ_CP129118.1"/>
</dbReference>